<dbReference type="AlphaFoldDB" id="A0AAW5E252"/>
<dbReference type="PANTHER" id="PTHR35586">
    <property type="entry name" value="SLL1691 PROTEIN"/>
    <property type="match status" value="1"/>
</dbReference>
<evidence type="ECO:0008006" key="3">
    <source>
        <dbReference type="Google" id="ProtNLM"/>
    </source>
</evidence>
<dbReference type="EMBL" id="JAKTTI010000022">
    <property type="protein sequence ID" value="MCH1626428.1"/>
    <property type="molecule type" value="Genomic_DNA"/>
</dbReference>
<organism evidence="1 2">
    <name type="scientific">Fredinandcohnia quinoae</name>
    <dbReference type="NCBI Taxonomy" id="2918902"/>
    <lineage>
        <taxon>Bacteria</taxon>
        <taxon>Bacillati</taxon>
        <taxon>Bacillota</taxon>
        <taxon>Bacilli</taxon>
        <taxon>Bacillales</taxon>
        <taxon>Bacillaceae</taxon>
        <taxon>Fredinandcohnia</taxon>
    </lineage>
</organism>
<sequence>MTKKSPNYDLLWKDVITELFEEFLLFFSPELYEKVNFCTPPQFLEQELLTIHTKSKSKKRIADKLVKIQLKNGKEQWVYVHIEVQGDYQKNFPKRMFQSFYRILEKYNQKVFSLALFTGETSKYNLDHFNYEFYGTELAFKYNTYRIATQTESTLLKSQNPFALAILAGLYVIKSKKNIGLRFQYKQKLMKLLLRDTIVGKEMKREYIQRLFLFIDYILQLPEDEEIKFIQEMKPIMEKEEILMGLSLEDTSFAKYYLKEGMEKGEKLKAIEIAKRLLEENAPIEYVVKITGLPLEEVAKLNDGK</sequence>
<accession>A0AAW5E252</accession>
<dbReference type="RefSeq" id="WP_240256345.1">
    <property type="nucleotide sequence ID" value="NZ_JAKTTI010000022.1"/>
</dbReference>
<name>A0AAW5E252_9BACI</name>
<evidence type="ECO:0000313" key="1">
    <source>
        <dbReference type="EMBL" id="MCH1626428.1"/>
    </source>
</evidence>
<dbReference type="PANTHER" id="PTHR35586:SF1">
    <property type="entry name" value="SLL1691 PROTEIN"/>
    <property type="match status" value="1"/>
</dbReference>
<gene>
    <name evidence="1" type="ORF">MJG50_13900</name>
</gene>
<protein>
    <recommendedName>
        <fullName evidence="3">Transposase (putative) YhgA-like domain-containing protein</fullName>
    </recommendedName>
</protein>
<evidence type="ECO:0000313" key="2">
    <source>
        <dbReference type="Proteomes" id="UP001431131"/>
    </source>
</evidence>
<comment type="caution">
    <text evidence="1">The sequence shown here is derived from an EMBL/GenBank/DDBJ whole genome shotgun (WGS) entry which is preliminary data.</text>
</comment>
<reference evidence="1" key="1">
    <citation type="submission" date="2022-02" db="EMBL/GenBank/DDBJ databases">
        <title>Fredinandcohnia quinoae sp. nov. isolated from Chenopodium quinoa seeds.</title>
        <authorList>
            <person name="Saati-Santamaria Z."/>
            <person name="Flores-Felix J.D."/>
            <person name="Igual J.M."/>
            <person name="Velazquez E."/>
            <person name="Garcia-Fraile P."/>
            <person name="Martinez-Molina E."/>
        </authorList>
    </citation>
    <scope>NUCLEOTIDE SEQUENCE</scope>
    <source>
        <strain evidence="1">SECRCQ15</strain>
    </source>
</reference>
<proteinExistence type="predicted"/>
<dbReference type="Proteomes" id="UP001431131">
    <property type="component" value="Unassembled WGS sequence"/>
</dbReference>
<keyword evidence="2" id="KW-1185">Reference proteome</keyword>